<keyword evidence="1" id="KW-0804">Transcription</keyword>
<dbReference type="GO" id="GO:0006355">
    <property type="term" value="P:regulation of DNA-templated transcription"/>
    <property type="evidence" value="ECO:0007669"/>
    <property type="project" value="InterPro"/>
</dbReference>
<evidence type="ECO:0000256" key="1">
    <source>
        <dbReference type="ARBA" id="ARBA00023163"/>
    </source>
</evidence>
<protein>
    <submittedName>
        <fullName evidence="3">HrgA protein</fullName>
    </submittedName>
</protein>
<dbReference type="AlphaFoldDB" id="A0A9W5ERB5"/>
<organism evidence="3 4">
    <name type="scientific">Campylobacter hyointestinalis subsp. hyointestinalis</name>
    <dbReference type="NCBI Taxonomy" id="91352"/>
    <lineage>
        <taxon>Bacteria</taxon>
        <taxon>Pseudomonadati</taxon>
        <taxon>Campylobacterota</taxon>
        <taxon>Epsilonproteobacteria</taxon>
        <taxon>Campylobacterales</taxon>
        <taxon>Campylobacteraceae</taxon>
        <taxon>Campylobacter</taxon>
    </lineage>
</organism>
<dbReference type="Pfam" id="PF05066">
    <property type="entry name" value="HARE-HTH"/>
    <property type="match status" value="1"/>
</dbReference>
<dbReference type="PROSITE" id="PS51913">
    <property type="entry name" value="HTH_HARE"/>
    <property type="match status" value="1"/>
</dbReference>
<accession>A0A9W5ERB5</accession>
<dbReference type="RefSeq" id="WP_059427377.1">
    <property type="nucleotide sequence ID" value="NZ_FAUT01000002.1"/>
</dbReference>
<evidence type="ECO:0000313" key="4">
    <source>
        <dbReference type="Proteomes" id="UP000052257"/>
    </source>
</evidence>
<sequence length="325" mass="37809">MARSVIEVAKEILERKKEALNPNRMYHIAREFGLTSDLNLAGKTPWASFGARIYVDIKENPNSIFEVVATKPMLIKLKNQNINLEAQAEENSAIKEPKTFYNERDLHQLLTRFAFVNDNFKAYTKTIYHESSKKSQKGVDKWLYPDMVGVSFEYRNYQKELNKFIGKFNFLPIKIYAFEIKKHLSVGSFREYYFQAVSNSSWANEGYLVALDIDESNEELMDLMKRLSFSFGIGVISLNSQNVDESVILARAKFKEGLDYSVMNELSVKNPDFKKFLESVEEFNIEKEYRSKSEFDEVLDNDRLESYLKDKKISKDALCDEKIVN</sequence>
<comment type="caution">
    <text evidence="3">The sequence shown here is derived from an EMBL/GenBank/DDBJ whole genome shotgun (WGS) entry which is preliminary data.</text>
</comment>
<feature type="domain" description="HTH HARE-type" evidence="2">
    <location>
        <begin position="3"/>
        <end position="80"/>
    </location>
</feature>
<dbReference type="InterPro" id="IPR007759">
    <property type="entry name" value="Asxl_HARE-HTH"/>
</dbReference>
<evidence type="ECO:0000313" key="3">
    <source>
        <dbReference type="EMBL" id="CUU69420.1"/>
    </source>
</evidence>
<name>A0A9W5ERB5_CAMHY</name>
<reference evidence="3 4" key="1">
    <citation type="submission" date="2015-11" db="EMBL/GenBank/DDBJ databases">
        <authorList>
            <consortium name="Pathogen Informatics"/>
        </authorList>
    </citation>
    <scope>NUCLEOTIDE SEQUENCE [LARGE SCALE GENOMIC DNA]</scope>
    <source>
        <strain evidence="3 4">006A-0191</strain>
    </source>
</reference>
<dbReference type="Proteomes" id="UP000052257">
    <property type="component" value="Unassembled WGS sequence"/>
</dbReference>
<evidence type="ECO:0000259" key="2">
    <source>
        <dbReference type="PROSITE" id="PS51913"/>
    </source>
</evidence>
<gene>
    <name evidence="3" type="ORF">ERS739220_00151</name>
</gene>
<dbReference type="EMBL" id="FAUW01000001">
    <property type="protein sequence ID" value="CUU69420.1"/>
    <property type="molecule type" value="Genomic_DNA"/>
</dbReference>
<proteinExistence type="predicted"/>